<keyword evidence="2" id="KW-0012">Acyltransferase</keyword>
<gene>
    <name evidence="4" type="ORF">GCM10011585_01400</name>
</gene>
<dbReference type="RefSeq" id="WP_188552257.1">
    <property type="nucleotide sequence ID" value="NZ_BMGT01000001.1"/>
</dbReference>
<evidence type="ECO:0000256" key="2">
    <source>
        <dbReference type="ARBA" id="ARBA00023315"/>
    </source>
</evidence>
<dbReference type="CDD" id="cd04301">
    <property type="entry name" value="NAT_SF"/>
    <property type="match status" value="1"/>
</dbReference>
<feature type="domain" description="N-acetyltransferase" evidence="3">
    <location>
        <begin position="1"/>
        <end position="167"/>
    </location>
</feature>
<dbReference type="PANTHER" id="PTHR43877:SF1">
    <property type="entry name" value="ACETYLTRANSFERASE"/>
    <property type="match status" value="1"/>
</dbReference>
<evidence type="ECO:0000259" key="3">
    <source>
        <dbReference type="PROSITE" id="PS51186"/>
    </source>
</evidence>
<dbReference type="InterPro" id="IPR000182">
    <property type="entry name" value="GNAT_dom"/>
</dbReference>
<evidence type="ECO:0000256" key="1">
    <source>
        <dbReference type="ARBA" id="ARBA00022679"/>
    </source>
</evidence>
<reference evidence="4" key="2">
    <citation type="submission" date="2020-09" db="EMBL/GenBank/DDBJ databases">
        <authorList>
            <person name="Sun Q."/>
            <person name="Zhou Y."/>
        </authorList>
    </citation>
    <scope>NUCLEOTIDE SEQUENCE</scope>
    <source>
        <strain evidence="4">CGMCC 1.12997</strain>
    </source>
</reference>
<dbReference type="EMBL" id="BMGT01000001">
    <property type="protein sequence ID" value="GGG63582.1"/>
    <property type="molecule type" value="Genomic_DNA"/>
</dbReference>
<reference evidence="4" key="1">
    <citation type="journal article" date="2014" name="Int. J. Syst. Evol. Microbiol.">
        <title>Complete genome sequence of Corynebacterium casei LMG S-19264T (=DSM 44701T), isolated from a smear-ripened cheese.</title>
        <authorList>
            <consortium name="US DOE Joint Genome Institute (JGI-PGF)"/>
            <person name="Walter F."/>
            <person name="Albersmeier A."/>
            <person name="Kalinowski J."/>
            <person name="Ruckert C."/>
        </authorList>
    </citation>
    <scope>NUCLEOTIDE SEQUENCE</scope>
    <source>
        <strain evidence="4">CGMCC 1.12997</strain>
    </source>
</reference>
<dbReference type="Gene3D" id="3.40.630.30">
    <property type="match status" value="1"/>
</dbReference>
<dbReference type="PANTHER" id="PTHR43877">
    <property type="entry name" value="AMINOALKYLPHOSPHONATE N-ACETYLTRANSFERASE-RELATED-RELATED"/>
    <property type="match status" value="1"/>
</dbReference>
<dbReference type="Pfam" id="PF00583">
    <property type="entry name" value="Acetyltransf_1"/>
    <property type="match status" value="1"/>
</dbReference>
<dbReference type="PROSITE" id="PS51186">
    <property type="entry name" value="GNAT"/>
    <property type="match status" value="1"/>
</dbReference>
<proteinExistence type="predicted"/>
<comment type="caution">
    <text evidence="4">The sequence shown here is derived from an EMBL/GenBank/DDBJ whole genome shotgun (WGS) entry which is preliminary data.</text>
</comment>
<organism evidence="4 5">
    <name type="scientific">Edaphobacter dinghuensis</name>
    <dbReference type="NCBI Taxonomy" id="1560005"/>
    <lineage>
        <taxon>Bacteria</taxon>
        <taxon>Pseudomonadati</taxon>
        <taxon>Acidobacteriota</taxon>
        <taxon>Terriglobia</taxon>
        <taxon>Terriglobales</taxon>
        <taxon>Acidobacteriaceae</taxon>
        <taxon>Edaphobacter</taxon>
    </lineage>
</organism>
<dbReference type="AlphaFoldDB" id="A0A917H0I2"/>
<evidence type="ECO:0000313" key="5">
    <source>
        <dbReference type="Proteomes" id="UP000647241"/>
    </source>
</evidence>
<dbReference type="InterPro" id="IPR016181">
    <property type="entry name" value="Acyl_CoA_acyltransferase"/>
</dbReference>
<sequence>MQIRLAVHEDVAAVIDLLRRVVPSMRAAGNLQWDENYPTAAIFEHDVDQRQLWVAETEGTLAGMIAVTTGQDPEYGHAGWNVEEDGVMVHRLAVDPAFRGAGVATALMRQAEEVAAERGIPAVRTDTSIENEAAQRLFLRLGYSKTGEISLSFRPGLRVVCYEKRLR</sequence>
<dbReference type="InterPro" id="IPR050832">
    <property type="entry name" value="Bact_Acetyltransf"/>
</dbReference>
<keyword evidence="1" id="KW-0808">Transferase</keyword>
<dbReference type="GO" id="GO:0016747">
    <property type="term" value="F:acyltransferase activity, transferring groups other than amino-acyl groups"/>
    <property type="evidence" value="ECO:0007669"/>
    <property type="project" value="InterPro"/>
</dbReference>
<evidence type="ECO:0000313" key="4">
    <source>
        <dbReference type="EMBL" id="GGG63582.1"/>
    </source>
</evidence>
<name>A0A917H0I2_9BACT</name>
<dbReference type="Proteomes" id="UP000647241">
    <property type="component" value="Unassembled WGS sequence"/>
</dbReference>
<accession>A0A917H0I2</accession>
<keyword evidence="5" id="KW-1185">Reference proteome</keyword>
<dbReference type="SUPFAM" id="SSF55729">
    <property type="entry name" value="Acyl-CoA N-acyltransferases (Nat)"/>
    <property type="match status" value="1"/>
</dbReference>
<protein>
    <submittedName>
        <fullName evidence="4">N-acetyltransferase</fullName>
    </submittedName>
</protein>